<dbReference type="InterPro" id="IPR001279">
    <property type="entry name" value="Metallo-B-lactamas"/>
</dbReference>
<proteinExistence type="predicted"/>
<protein>
    <recommendedName>
        <fullName evidence="1">Metallo-beta-lactamase domain-containing protein</fullName>
    </recommendedName>
</protein>
<dbReference type="PANTHER" id="PTHR42663:SF6">
    <property type="entry name" value="HYDROLASE C777.06C-RELATED"/>
    <property type="match status" value="1"/>
</dbReference>
<dbReference type="Gene3D" id="3.60.15.10">
    <property type="entry name" value="Ribonuclease Z/Hydroxyacylglutathione hydrolase-like"/>
    <property type="match status" value="1"/>
</dbReference>
<dbReference type="CDD" id="cd16279">
    <property type="entry name" value="metallo-hydrolase-like_MBL-fold"/>
    <property type="match status" value="1"/>
</dbReference>
<dbReference type="SUPFAM" id="SSF56281">
    <property type="entry name" value="Metallo-hydrolase/oxidoreductase"/>
    <property type="match status" value="1"/>
</dbReference>
<evidence type="ECO:0000313" key="3">
    <source>
        <dbReference type="Proteomes" id="UP001217754"/>
    </source>
</evidence>
<evidence type="ECO:0000313" key="2">
    <source>
        <dbReference type="EMBL" id="WFD37691.1"/>
    </source>
</evidence>
<evidence type="ECO:0000259" key="1">
    <source>
        <dbReference type="Pfam" id="PF12706"/>
    </source>
</evidence>
<keyword evidence="3" id="KW-1185">Reference proteome</keyword>
<dbReference type="PANTHER" id="PTHR42663">
    <property type="entry name" value="HYDROLASE C777.06C-RELATED-RELATED"/>
    <property type="match status" value="1"/>
</dbReference>
<dbReference type="AlphaFoldDB" id="A0AAF0F0P8"/>
<feature type="domain" description="Metallo-beta-lactamase" evidence="1">
    <location>
        <begin position="79"/>
        <end position="268"/>
    </location>
</feature>
<dbReference type="GeneID" id="85224287"/>
<name>A0AAF0F0P8_9BASI</name>
<reference evidence="2" key="1">
    <citation type="submission" date="2023-03" db="EMBL/GenBank/DDBJ databases">
        <title>Mating type loci evolution in Malassezia.</title>
        <authorList>
            <person name="Coelho M.A."/>
        </authorList>
    </citation>
    <scope>NUCLEOTIDE SEQUENCE</scope>
    <source>
        <strain evidence="2">CBS 9431</strain>
    </source>
</reference>
<dbReference type="Proteomes" id="UP001217754">
    <property type="component" value="Chromosome 1"/>
</dbReference>
<dbReference type="InterPro" id="IPR036866">
    <property type="entry name" value="RibonucZ/Hydroxyglut_hydro"/>
</dbReference>
<gene>
    <name evidence="2" type="ORF">MJAP1_000638</name>
</gene>
<dbReference type="Pfam" id="PF12706">
    <property type="entry name" value="Lactamase_B_2"/>
    <property type="match status" value="1"/>
</dbReference>
<dbReference type="EMBL" id="CP119958">
    <property type="protein sequence ID" value="WFD37691.1"/>
    <property type="molecule type" value="Genomic_DNA"/>
</dbReference>
<dbReference type="RefSeq" id="XP_060120588.1">
    <property type="nucleotide sequence ID" value="XM_060264605.1"/>
</dbReference>
<accession>A0AAF0F0P8</accession>
<organism evidence="2 3">
    <name type="scientific">Malassezia japonica</name>
    <dbReference type="NCBI Taxonomy" id="223818"/>
    <lineage>
        <taxon>Eukaryota</taxon>
        <taxon>Fungi</taxon>
        <taxon>Dikarya</taxon>
        <taxon>Basidiomycota</taxon>
        <taxon>Ustilaginomycotina</taxon>
        <taxon>Malasseziomycetes</taxon>
        <taxon>Malasseziales</taxon>
        <taxon>Malasseziaceae</taxon>
        <taxon>Malassezia</taxon>
    </lineage>
</organism>
<sequence length="365" mass="39685">MSFPALPALASEWLDEFYFLGTGTSSQVPSVHCILDGSQAKNTCATCADALRPGSVNRRRCTSAVAVGAPPGRPEERSTILIDCGKSFYESIVDVFPKHGLRRVDAVLLTHAHADAILGLDDLRGWTMGGCIQDYVDVYLTAECMATVKSTFPYLVDASFITGGGDVGALRWHLIDAQKPFEAGPHRVPILPLPVEHGFVGPERRPFECLGFRIDSMSYVSDCHAIPALTMAKMAGSEVVVMDALKMTRHASHFSIPQAIQCILELASKLPAPPLALFVDLTHGVEHHTTEAKVQEVVHALRCFRSTLPPALEEHWWTPVWNADENEAQNAFVLHPTSGGTDDPCAEVPAMHLAIDGLRLVFTKA</sequence>